<dbReference type="EMBL" id="AP025523">
    <property type="protein sequence ID" value="BDE06263.1"/>
    <property type="molecule type" value="Genomic_DNA"/>
</dbReference>
<dbReference type="Gene3D" id="1.10.510.10">
    <property type="entry name" value="Transferase(Phosphotransferase) domain 1"/>
    <property type="match status" value="1"/>
</dbReference>
<dbReference type="PANTHER" id="PTHR43289">
    <property type="entry name" value="MITOGEN-ACTIVATED PROTEIN KINASE KINASE KINASE 20-RELATED"/>
    <property type="match status" value="1"/>
</dbReference>
<dbReference type="InterPro" id="IPR000719">
    <property type="entry name" value="Prot_kinase_dom"/>
</dbReference>
<evidence type="ECO:0000256" key="8">
    <source>
        <dbReference type="ARBA" id="ARBA00048679"/>
    </source>
</evidence>
<evidence type="ECO:0000313" key="12">
    <source>
        <dbReference type="Proteomes" id="UP001317532"/>
    </source>
</evidence>
<evidence type="ECO:0000313" key="11">
    <source>
        <dbReference type="EMBL" id="BDE06263.1"/>
    </source>
</evidence>
<proteinExistence type="predicted"/>
<protein>
    <recommendedName>
        <fullName evidence="1">non-specific serine/threonine protein kinase</fullName>
        <ecNumber evidence="1">2.7.11.1</ecNumber>
    </recommendedName>
</protein>
<dbReference type="AlphaFoldDB" id="A0AAN1XXN9"/>
<comment type="catalytic activity">
    <reaction evidence="7">
        <text>L-threonyl-[protein] + ATP = O-phospho-L-threonyl-[protein] + ADP + H(+)</text>
        <dbReference type="Rhea" id="RHEA:46608"/>
        <dbReference type="Rhea" id="RHEA-COMP:11060"/>
        <dbReference type="Rhea" id="RHEA-COMP:11605"/>
        <dbReference type="ChEBI" id="CHEBI:15378"/>
        <dbReference type="ChEBI" id="CHEBI:30013"/>
        <dbReference type="ChEBI" id="CHEBI:30616"/>
        <dbReference type="ChEBI" id="CHEBI:61977"/>
        <dbReference type="ChEBI" id="CHEBI:456216"/>
        <dbReference type="EC" id="2.7.11.1"/>
    </reaction>
</comment>
<dbReference type="KEGG" id="vab:WPS_15390"/>
<evidence type="ECO:0000256" key="1">
    <source>
        <dbReference type="ARBA" id="ARBA00012513"/>
    </source>
</evidence>
<dbReference type="PANTHER" id="PTHR43289:SF6">
    <property type="entry name" value="SERINE_THREONINE-PROTEIN KINASE NEKL-3"/>
    <property type="match status" value="1"/>
</dbReference>
<dbReference type="GO" id="GO:0004674">
    <property type="term" value="F:protein serine/threonine kinase activity"/>
    <property type="evidence" value="ECO:0007669"/>
    <property type="project" value="UniProtKB-KW"/>
</dbReference>
<dbReference type="Pfam" id="PF00069">
    <property type="entry name" value="Pkinase"/>
    <property type="match status" value="1"/>
</dbReference>
<dbReference type="PROSITE" id="PS00108">
    <property type="entry name" value="PROTEIN_KINASE_ST"/>
    <property type="match status" value="1"/>
</dbReference>
<dbReference type="SUPFAM" id="SSF56112">
    <property type="entry name" value="Protein kinase-like (PK-like)"/>
    <property type="match status" value="1"/>
</dbReference>
<organism evidence="11 12">
    <name type="scientific">Vulcanimicrobium alpinum</name>
    <dbReference type="NCBI Taxonomy" id="3016050"/>
    <lineage>
        <taxon>Bacteria</taxon>
        <taxon>Bacillati</taxon>
        <taxon>Vulcanimicrobiota</taxon>
        <taxon>Vulcanimicrobiia</taxon>
        <taxon>Vulcanimicrobiales</taxon>
        <taxon>Vulcanimicrobiaceae</taxon>
        <taxon>Vulcanimicrobium</taxon>
    </lineage>
</organism>
<gene>
    <name evidence="11" type="ORF">WPS_15390</name>
</gene>
<dbReference type="Proteomes" id="UP001317532">
    <property type="component" value="Chromosome"/>
</dbReference>
<feature type="region of interest" description="Disordered" evidence="9">
    <location>
        <begin position="282"/>
        <end position="330"/>
    </location>
</feature>
<name>A0AAN1XXN9_UNVUL</name>
<evidence type="ECO:0000256" key="3">
    <source>
        <dbReference type="ARBA" id="ARBA00022679"/>
    </source>
</evidence>
<evidence type="ECO:0000256" key="9">
    <source>
        <dbReference type="SAM" id="MobiDB-lite"/>
    </source>
</evidence>
<feature type="domain" description="Protein kinase" evidence="10">
    <location>
        <begin position="11"/>
        <end position="270"/>
    </location>
</feature>
<keyword evidence="6" id="KW-0067">ATP-binding</keyword>
<keyword evidence="5" id="KW-0418">Kinase</keyword>
<evidence type="ECO:0000256" key="5">
    <source>
        <dbReference type="ARBA" id="ARBA00022777"/>
    </source>
</evidence>
<dbReference type="FunFam" id="3.30.200.20:FF:000035">
    <property type="entry name" value="Serine/threonine protein kinase Stk1"/>
    <property type="match status" value="1"/>
</dbReference>
<keyword evidence="2" id="KW-0723">Serine/threonine-protein kinase</keyword>
<dbReference type="PROSITE" id="PS50011">
    <property type="entry name" value="PROTEIN_KINASE_DOM"/>
    <property type="match status" value="1"/>
</dbReference>
<dbReference type="CDD" id="cd14014">
    <property type="entry name" value="STKc_PknB_like"/>
    <property type="match status" value="1"/>
</dbReference>
<dbReference type="Gene3D" id="3.30.200.20">
    <property type="entry name" value="Phosphorylase Kinase, domain 1"/>
    <property type="match status" value="1"/>
</dbReference>
<keyword evidence="4" id="KW-0547">Nucleotide-binding</keyword>
<keyword evidence="3" id="KW-0808">Transferase</keyword>
<sequence length="330" mass="34847">MATNGLLGGRYRLDHVAGHGGMATVFVAYDTVLERSVAIKLLQRRSDAGGVLHERFRREAVAEARIVHPNVIAVHDVGENEDGRPFIVMDYVEGRSLQEVLADHALSSERAAAIGGAIARALAVAHERGIVHRDIKPGNILIDDQGIPHLTDFGLARLDDQASLELTVPGELLGTVLYVAPEQARNGDVGPAADIYALGATLYHVVAGEPPFSGKGPIDTALQRFEGEPPPLAERVPDVDPELAGLIHAMLAFDPAARPADAGPLAERFFDISARLRTRRLATEPAPPPVGAPSRESTPGASAAAAAEIPKPNAQMLPADPISPVARDDG</sequence>
<dbReference type="InterPro" id="IPR008271">
    <property type="entry name" value="Ser/Thr_kinase_AS"/>
</dbReference>
<reference evidence="11 12" key="1">
    <citation type="journal article" date="2022" name="ISME Commun">
        <title>Vulcanimicrobium alpinus gen. nov. sp. nov., the first cultivated representative of the candidate phylum 'Eremiobacterota', is a metabolically versatile aerobic anoxygenic phototroph.</title>
        <authorList>
            <person name="Yabe S."/>
            <person name="Muto K."/>
            <person name="Abe K."/>
            <person name="Yokota A."/>
            <person name="Staudigel H."/>
            <person name="Tebo B.M."/>
        </authorList>
    </citation>
    <scope>NUCLEOTIDE SEQUENCE [LARGE SCALE GENOMIC DNA]</scope>
    <source>
        <strain evidence="11 12">WC8-2</strain>
    </source>
</reference>
<evidence type="ECO:0000256" key="4">
    <source>
        <dbReference type="ARBA" id="ARBA00022741"/>
    </source>
</evidence>
<accession>A0AAN1XXN9</accession>
<evidence type="ECO:0000256" key="6">
    <source>
        <dbReference type="ARBA" id="ARBA00022840"/>
    </source>
</evidence>
<evidence type="ECO:0000259" key="10">
    <source>
        <dbReference type="PROSITE" id="PS50011"/>
    </source>
</evidence>
<dbReference type="EC" id="2.7.11.1" evidence="1"/>
<dbReference type="GO" id="GO:0005524">
    <property type="term" value="F:ATP binding"/>
    <property type="evidence" value="ECO:0007669"/>
    <property type="project" value="UniProtKB-KW"/>
</dbReference>
<comment type="catalytic activity">
    <reaction evidence="8">
        <text>L-seryl-[protein] + ATP = O-phospho-L-seryl-[protein] + ADP + H(+)</text>
        <dbReference type="Rhea" id="RHEA:17989"/>
        <dbReference type="Rhea" id="RHEA-COMP:9863"/>
        <dbReference type="Rhea" id="RHEA-COMP:11604"/>
        <dbReference type="ChEBI" id="CHEBI:15378"/>
        <dbReference type="ChEBI" id="CHEBI:29999"/>
        <dbReference type="ChEBI" id="CHEBI:30616"/>
        <dbReference type="ChEBI" id="CHEBI:83421"/>
        <dbReference type="ChEBI" id="CHEBI:456216"/>
        <dbReference type="EC" id="2.7.11.1"/>
    </reaction>
</comment>
<evidence type="ECO:0000256" key="7">
    <source>
        <dbReference type="ARBA" id="ARBA00047899"/>
    </source>
</evidence>
<dbReference type="SMART" id="SM00220">
    <property type="entry name" value="S_TKc"/>
    <property type="match status" value="1"/>
</dbReference>
<dbReference type="RefSeq" id="WP_317997234.1">
    <property type="nucleotide sequence ID" value="NZ_AP025523.1"/>
</dbReference>
<keyword evidence="12" id="KW-1185">Reference proteome</keyword>
<evidence type="ECO:0000256" key="2">
    <source>
        <dbReference type="ARBA" id="ARBA00022527"/>
    </source>
</evidence>
<dbReference type="InterPro" id="IPR011009">
    <property type="entry name" value="Kinase-like_dom_sf"/>
</dbReference>